<dbReference type="PANTHER" id="PTHR16943">
    <property type="entry name" value="2-METHYLCITRATE DEHYDRATASE-RELATED"/>
    <property type="match status" value="1"/>
</dbReference>
<dbReference type="InterPro" id="IPR045336">
    <property type="entry name" value="MmgE_PrpD_N"/>
</dbReference>
<dbReference type="Gene3D" id="3.30.1330.120">
    <property type="entry name" value="2-methylcitrate dehydratase PrpD"/>
    <property type="match status" value="1"/>
</dbReference>
<dbReference type="Gene3D" id="1.10.4100.10">
    <property type="entry name" value="2-methylcitrate dehydratase PrpD"/>
    <property type="match status" value="1"/>
</dbReference>
<evidence type="ECO:0000313" key="4">
    <source>
        <dbReference type="EMBL" id="MEQ2564090.1"/>
    </source>
</evidence>
<dbReference type="PANTHER" id="PTHR16943:SF8">
    <property type="entry name" value="2-METHYLCITRATE DEHYDRATASE"/>
    <property type="match status" value="1"/>
</dbReference>
<proteinExistence type="inferred from homology"/>
<protein>
    <submittedName>
        <fullName evidence="4">MmgE/PrpD family protein</fullName>
    </submittedName>
</protein>
<accession>A0ABV1HP42</accession>
<name>A0ABV1HP42_9FIRM</name>
<dbReference type="Pfam" id="PF19305">
    <property type="entry name" value="MmgE_PrpD_C"/>
    <property type="match status" value="1"/>
</dbReference>
<dbReference type="SUPFAM" id="SSF103378">
    <property type="entry name" value="2-methylcitrate dehydratase PrpD"/>
    <property type="match status" value="1"/>
</dbReference>
<evidence type="ECO:0000256" key="1">
    <source>
        <dbReference type="ARBA" id="ARBA00006174"/>
    </source>
</evidence>
<comment type="caution">
    <text evidence="4">The sequence shown here is derived from an EMBL/GenBank/DDBJ whole genome shotgun (WGS) entry which is preliminary data.</text>
</comment>
<dbReference type="Proteomes" id="UP001437460">
    <property type="component" value="Unassembled WGS sequence"/>
</dbReference>
<reference evidence="4 5" key="1">
    <citation type="submission" date="2024-03" db="EMBL/GenBank/DDBJ databases">
        <title>Human intestinal bacterial collection.</title>
        <authorList>
            <person name="Pauvert C."/>
            <person name="Hitch T.C.A."/>
            <person name="Clavel T."/>
        </authorList>
    </citation>
    <scope>NUCLEOTIDE SEQUENCE [LARGE SCALE GENOMIC DNA]</scope>
    <source>
        <strain evidence="4 5">CLA-AP-H27</strain>
    </source>
</reference>
<keyword evidence="5" id="KW-1185">Reference proteome</keyword>
<feature type="domain" description="MmgE/PrpD C-terminal" evidence="3">
    <location>
        <begin position="276"/>
        <end position="458"/>
    </location>
</feature>
<evidence type="ECO:0000313" key="5">
    <source>
        <dbReference type="Proteomes" id="UP001437460"/>
    </source>
</evidence>
<evidence type="ECO:0000259" key="2">
    <source>
        <dbReference type="Pfam" id="PF03972"/>
    </source>
</evidence>
<evidence type="ECO:0000259" key="3">
    <source>
        <dbReference type="Pfam" id="PF19305"/>
    </source>
</evidence>
<dbReference type="EMBL" id="JBBMFJ010000030">
    <property type="protein sequence ID" value="MEQ2564090.1"/>
    <property type="molecule type" value="Genomic_DNA"/>
</dbReference>
<dbReference type="InterPro" id="IPR005656">
    <property type="entry name" value="MmgE_PrpD"/>
</dbReference>
<dbReference type="RefSeq" id="WP_349230141.1">
    <property type="nucleotide sequence ID" value="NZ_JBBMFJ010000030.1"/>
</dbReference>
<dbReference type="InterPro" id="IPR036148">
    <property type="entry name" value="MmgE/PrpD_sf"/>
</dbReference>
<organism evidence="4 5">
    <name type="scientific">Ventrimonas faecis</name>
    <dbReference type="NCBI Taxonomy" id="3133170"/>
    <lineage>
        <taxon>Bacteria</taxon>
        <taxon>Bacillati</taxon>
        <taxon>Bacillota</taxon>
        <taxon>Clostridia</taxon>
        <taxon>Lachnospirales</taxon>
        <taxon>Lachnospiraceae</taxon>
        <taxon>Ventrimonas</taxon>
    </lineage>
</organism>
<feature type="domain" description="MmgE/PrpD N-terminal" evidence="2">
    <location>
        <begin position="2"/>
        <end position="255"/>
    </location>
</feature>
<sequence length="471" mass="50689">MRRLAEFIHDIAWDQLPERVRETAALRVLDLVSVAAGAAKDPLVEAAKEALGTVSGCRMEMPPVAQPGFVSVWGDTRKYPLATAAMLNAMLAHTLELDDVHTASKTHGSASLIPAAWSCAEYLGKSGKDFLLAVVCGYETVNRVGMAFGVSAHRNRGWHATATCGVFGCAAACAKLLDLSVDQIVSALGMAGTQSSGVWAFLGDGSNCKILHPARAAADGIEAAFLAKAGMTGPEHIFDAKDGGLLYAMSDGGDVSKLSQGLGEVYEILNMDMKPYPCCRSAHCAIDGILEIREQMEARMGLKIRNMSEAEILADQIQAIGIDTYLVGYKQCAVSDGCLHPKTILDAKFSTPYSVAAAFLCGTVGMEQFEPEVVFDPVVQKLLEKVTVHPADRFTEQYPKHWGCHVKVTMQDGTVYEAEVEDPSGSVARPLSREQAMKKAEEFLSVVCPGRETETIEELLNLESRNMLPSI</sequence>
<gene>
    <name evidence="4" type="ORF">WMO41_13120</name>
</gene>
<dbReference type="InterPro" id="IPR042188">
    <property type="entry name" value="MmgE/PrpD_sf_2"/>
</dbReference>
<dbReference type="InterPro" id="IPR045337">
    <property type="entry name" value="MmgE_PrpD_C"/>
</dbReference>
<comment type="similarity">
    <text evidence="1">Belongs to the PrpD family.</text>
</comment>
<dbReference type="InterPro" id="IPR042183">
    <property type="entry name" value="MmgE/PrpD_sf_1"/>
</dbReference>
<dbReference type="Pfam" id="PF03972">
    <property type="entry name" value="MmgE_PrpD_N"/>
    <property type="match status" value="1"/>
</dbReference>